<dbReference type="SUPFAM" id="SSF55486">
    <property type="entry name" value="Metalloproteases ('zincins'), catalytic domain"/>
    <property type="match status" value="1"/>
</dbReference>
<keyword evidence="3" id="KW-1185">Reference proteome</keyword>
<keyword evidence="1" id="KW-0732">Signal</keyword>
<dbReference type="AlphaFoldDB" id="A0A1I6XXV3"/>
<dbReference type="Gene3D" id="3.40.390.10">
    <property type="entry name" value="Collagenase (Catalytic Domain)"/>
    <property type="match status" value="1"/>
</dbReference>
<proteinExistence type="predicted"/>
<accession>A0A1I6XXV3</accession>
<dbReference type="EMBL" id="FPBA01000002">
    <property type="protein sequence ID" value="SFT43188.1"/>
    <property type="molecule type" value="Genomic_DNA"/>
</dbReference>
<dbReference type="STRING" id="1296565.SAMN05660657_00743"/>
<reference evidence="3" key="1">
    <citation type="submission" date="2016-10" db="EMBL/GenBank/DDBJ databases">
        <authorList>
            <person name="Varghese N."/>
            <person name="Submissions S."/>
        </authorList>
    </citation>
    <scope>NUCLEOTIDE SEQUENCE [LARGE SCALE GENOMIC DNA]</scope>
    <source>
        <strain evidence="3">DSM 46136</strain>
    </source>
</reference>
<evidence type="ECO:0000256" key="1">
    <source>
        <dbReference type="SAM" id="SignalP"/>
    </source>
</evidence>
<evidence type="ECO:0000313" key="2">
    <source>
        <dbReference type="EMBL" id="SFT43188.1"/>
    </source>
</evidence>
<sequence length="567" mass="56111">MPGGMHASRVLSRSLSRTLALTGAVVALCAGPVAVAHAEDAATTVVGELVRAWPETSPEGQHAGESHEQPLTFVEGADGTSVRVPTAAVEGIDVGSTVEVTVGGTATDSADDQAAADGYEPALEVLDTQVVRAARPGTTVPAGSVTNQVTVAMVAPLGGVPDGTGLADVVDTVNDDVAAFWSEQTGGAVTVGVTAAHDWMTTAAGCADPTALWDEVAARVGFVPGPGRHLLLYVSSRPRDLPGCSYALGQVGTGIASGGRLYVRDDLASLIAHELGHNFGLGHSSGLQCDGTVEGGTCRTAAYRDFYDVMGVSWDRAGTLTAAQADRLGVLPAAATQTAGTGTTTATLAPVSGGTGTRALRVTGAAGTDYWLEYRTAVGRDAWLASDNRYRLDSGVLLHRAGDLPDTSLLLDGSPSAAGAWEADLQTALRPGVPVTVAGGELTVTVDAVTPAGATVTVVRTSPAAAVPAPAPAAPAPAVLPGTGRTAAGPAPAVAPAAPSVPAAAAPVGPVPAAGDPAPMAAAPVEAAATEPAGSSWTTPALAAGGVVGLGGTVLAGKRVLPLLRRG</sequence>
<dbReference type="GO" id="GO:0008237">
    <property type="term" value="F:metallopeptidase activity"/>
    <property type="evidence" value="ECO:0007669"/>
    <property type="project" value="InterPro"/>
</dbReference>
<gene>
    <name evidence="2" type="ORF">SAMN05660657_00743</name>
</gene>
<name>A0A1I6XXV3_9ACTN</name>
<protein>
    <recommendedName>
        <fullName evidence="4">Metallo-peptidase family M12B Reprolysin-like</fullName>
    </recommendedName>
</protein>
<organism evidence="2 3">
    <name type="scientific">Geodermatophilus amargosae</name>
    <dbReference type="NCBI Taxonomy" id="1296565"/>
    <lineage>
        <taxon>Bacteria</taxon>
        <taxon>Bacillati</taxon>
        <taxon>Actinomycetota</taxon>
        <taxon>Actinomycetes</taxon>
        <taxon>Geodermatophilales</taxon>
        <taxon>Geodermatophilaceae</taxon>
        <taxon>Geodermatophilus</taxon>
    </lineage>
</organism>
<feature type="signal peptide" evidence="1">
    <location>
        <begin position="1"/>
        <end position="38"/>
    </location>
</feature>
<evidence type="ECO:0008006" key="4">
    <source>
        <dbReference type="Google" id="ProtNLM"/>
    </source>
</evidence>
<dbReference type="Proteomes" id="UP000199546">
    <property type="component" value="Unassembled WGS sequence"/>
</dbReference>
<evidence type="ECO:0000313" key="3">
    <source>
        <dbReference type="Proteomes" id="UP000199546"/>
    </source>
</evidence>
<dbReference type="InterPro" id="IPR024079">
    <property type="entry name" value="MetalloPept_cat_dom_sf"/>
</dbReference>
<feature type="chain" id="PRO_5011579022" description="Metallo-peptidase family M12B Reprolysin-like" evidence="1">
    <location>
        <begin position="39"/>
        <end position="567"/>
    </location>
</feature>